<feature type="transmembrane region" description="Helical" evidence="2">
    <location>
        <begin position="12"/>
        <end position="36"/>
    </location>
</feature>
<evidence type="ECO:0000256" key="2">
    <source>
        <dbReference type="SAM" id="Phobius"/>
    </source>
</evidence>
<name>A0AAV3QB67_LITER</name>
<gene>
    <name evidence="3" type="ORF">LIER_17027</name>
</gene>
<comment type="caution">
    <text evidence="3">The sequence shown here is derived from an EMBL/GenBank/DDBJ whole genome shotgun (WGS) entry which is preliminary data.</text>
</comment>
<sequence>MDADEWRARRRAYYAGMYNGVICPYSYALLILILIYSCPRPDTLLLLPLILEANKVEINRKSRESSRLNPNRDAIIKRSRDSYAAKQSASRESNSALDGHRPSCEVPSPNVHGPDGMLSTKDVEMSMQSASHASYSALDDQCPSCEVPSPNVHGLDGGLYQPSTFGLPISVPSTSAGLDAETAYKSFNPTMLGCTTTPSVTCMTSLNIPCSASPPYAPSHNAPSSAFLPIPTKQVSHTSGGLYERVSMSRNKRTQLSQLHDKRLLVLPKVPPCKYCGVYKFYRETAHFCCSAGQVSLASTVLPECLTSLLTGTSDDSKDFQTMICTYNNHLAYISMSIHCDVRYEWRNDGIYTVRVQGQICLFLGDLLPPKQSTKILGMQFYFYDPEHQTMSRSATLPRLRASTLRILVGVMDGCPYSPFLHNLSTLDNLDRYCIVIKTDIYCLHCIVYIG</sequence>
<feature type="region of interest" description="Disordered" evidence="1">
    <location>
        <begin position="79"/>
        <end position="118"/>
    </location>
</feature>
<protein>
    <submittedName>
        <fullName evidence="3">Uncharacterized protein</fullName>
    </submittedName>
</protein>
<feature type="compositionally biased region" description="Polar residues" evidence="1">
    <location>
        <begin position="85"/>
        <end position="96"/>
    </location>
</feature>
<evidence type="ECO:0000313" key="3">
    <source>
        <dbReference type="EMBL" id="GAA0160483.1"/>
    </source>
</evidence>
<dbReference type="EMBL" id="BAABME010003896">
    <property type="protein sequence ID" value="GAA0160483.1"/>
    <property type="molecule type" value="Genomic_DNA"/>
</dbReference>
<proteinExistence type="predicted"/>
<evidence type="ECO:0000256" key="1">
    <source>
        <dbReference type="SAM" id="MobiDB-lite"/>
    </source>
</evidence>
<accession>A0AAV3QB67</accession>
<keyword evidence="2" id="KW-0812">Transmembrane</keyword>
<keyword evidence="2" id="KW-0472">Membrane</keyword>
<keyword evidence="4" id="KW-1185">Reference proteome</keyword>
<dbReference type="Proteomes" id="UP001454036">
    <property type="component" value="Unassembled WGS sequence"/>
</dbReference>
<reference evidence="3 4" key="1">
    <citation type="submission" date="2024-01" db="EMBL/GenBank/DDBJ databases">
        <title>The complete chloroplast genome sequence of Lithospermum erythrorhizon: insights into the phylogenetic relationship among Boraginaceae species and the maternal lineages of purple gromwells.</title>
        <authorList>
            <person name="Okada T."/>
            <person name="Watanabe K."/>
        </authorList>
    </citation>
    <scope>NUCLEOTIDE SEQUENCE [LARGE SCALE GENOMIC DNA]</scope>
</reference>
<keyword evidence="2" id="KW-1133">Transmembrane helix</keyword>
<evidence type="ECO:0000313" key="4">
    <source>
        <dbReference type="Proteomes" id="UP001454036"/>
    </source>
</evidence>
<organism evidence="3 4">
    <name type="scientific">Lithospermum erythrorhizon</name>
    <name type="common">Purple gromwell</name>
    <name type="synonym">Lithospermum officinale var. erythrorhizon</name>
    <dbReference type="NCBI Taxonomy" id="34254"/>
    <lineage>
        <taxon>Eukaryota</taxon>
        <taxon>Viridiplantae</taxon>
        <taxon>Streptophyta</taxon>
        <taxon>Embryophyta</taxon>
        <taxon>Tracheophyta</taxon>
        <taxon>Spermatophyta</taxon>
        <taxon>Magnoliopsida</taxon>
        <taxon>eudicotyledons</taxon>
        <taxon>Gunneridae</taxon>
        <taxon>Pentapetalae</taxon>
        <taxon>asterids</taxon>
        <taxon>lamiids</taxon>
        <taxon>Boraginales</taxon>
        <taxon>Boraginaceae</taxon>
        <taxon>Boraginoideae</taxon>
        <taxon>Lithospermeae</taxon>
        <taxon>Lithospermum</taxon>
    </lineage>
</organism>
<dbReference type="AlphaFoldDB" id="A0AAV3QB67"/>